<feature type="transmembrane region" description="Helical" evidence="10">
    <location>
        <begin position="79"/>
        <end position="100"/>
    </location>
</feature>
<feature type="transmembrane region" description="Helical" evidence="10">
    <location>
        <begin position="254"/>
        <end position="272"/>
    </location>
</feature>
<dbReference type="InterPro" id="IPR038770">
    <property type="entry name" value="Na+/solute_symporter_sf"/>
</dbReference>
<dbReference type="GO" id="GO:0016020">
    <property type="term" value="C:membrane"/>
    <property type="evidence" value="ECO:0007669"/>
    <property type="project" value="UniProtKB-SubCell"/>
</dbReference>
<keyword evidence="6" id="KW-0915">Sodium</keyword>
<dbReference type="Pfam" id="PF00999">
    <property type="entry name" value="Na_H_Exchanger"/>
    <property type="match status" value="2"/>
</dbReference>
<protein>
    <submittedName>
        <fullName evidence="12">Sodium/hydrogen exchanger family-domain-containing protein</fullName>
    </submittedName>
</protein>
<feature type="transmembrane region" description="Helical" evidence="10">
    <location>
        <begin position="391"/>
        <end position="413"/>
    </location>
</feature>
<keyword evidence="8 10" id="KW-0472">Membrane</keyword>
<evidence type="ECO:0000259" key="11">
    <source>
        <dbReference type="Pfam" id="PF00999"/>
    </source>
</evidence>
<evidence type="ECO:0000313" key="12">
    <source>
        <dbReference type="EMBL" id="ORZ40805.1"/>
    </source>
</evidence>
<feature type="transmembrane region" description="Helical" evidence="10">
    <location>
        <begin position="210"/>
        <end position="234"/>
    </location>
</feature>
<keyword evidence="3" id="KW-0050">Antiport</keyword>
<feature type="transmembrane region" description="Helical" evidence="10">
    <location>
        <begin position="29"/>
        <end position="47"/>
    </location>
</feature>
<evidence type="ECO:0000256" key="9">
    <source>
        <dbReference type="ARBA" id="ARBA00023201"/>
    </source>
</evidence>
<keyword evidence="13" id="KW-1185">Reference proteome</keyword>
<feature type="transmembrane region" description="Helical" evidence="10">
    <location>
        <begin position="292"/>
        <end position="314"/>
    </location>
</feature>
<evidence type="ECO:0000256" key="7">
    <source>
        <dbReference type="ARBA" id="ARBA00023065"/>
    </source>
</evidence>
<keyword evidence="2" id="KW-0813">Transport</keyword>
<reference evidence="12 13" key="1">
    <citation type="submission" date="2016-07" db="EMBL/GenBank/DDBJ databases">
        <title>Pervasive Adenine N6-methylation of Active Genes in Fungi.</title>
        <authorList>
            <consortium name="DOE Joint Genome Institute"/>
            <person name="Mondo S.J."/>
            <person name="Dannebaum R.O."/>
            <person name="Kuo R.C."/>
            <person name="Labutti K."/>
            <person name="Haridas S."/>
            <person name="Kuo A."/>
            <person name="Salamov A."/>
            <person name="Ahrendt S.R."/>
            <person name="Lipzen A."/>
            <person name="Sullivan W."/>
            <person name="Andreopoulos W.B."/>
            <person name="Clum A."/>
            <person name="Lindquist E."/>
            <person name="Daum C."/>
            <person name="Ramamoorthy G.K."/>
            <person name="Gryganskyi A."/>
            <person name="Culley D."/>
            <person name="Magnuson J.K."/>
            <person name="James T.Y."/>
            <person name="O'Malley M.A."/>
            <person name="Stajich J.E."/>
            <person name="Spatafora J.W."/>
            <person name="Visel A."/>
            <person name="Grigoriev I.V."/>
        </authorList>
    </citation>
    <scope>NUCLEOTIDE SEQUENCE [LARGE SCALE GENOMIC DNA]</scope>
    <source>
        <strain evidence="12 13">PL171</strain>
    </source>
</reference>
<dbReference type="InterPro" id="IPR006153">
    <property type="entry name" value="Cation/H_exchanger_TM"/>
</dbReference>
<feature type="transmembrane region" description="Helical" evidence="10">
    <location>
        <begin position="320"/>
        <end position="339"/>
    </location>
</feature>
<keyword evidence="5 10" id="KW-1133">Transmembrane helix</keyword>
<evidence type="ECO:0000256" key="3">
    <source>
        <dbReference type="ARBA" id="ARBA00022449"/>
    </source>
</evidence>
<dbReference type="OrthoDB" id="1288932at2759"/>
<dbReference type="AlphaFoldDB" id="A0A1Y2I1S3"/>
<evidence type="ECO:0000256" key="8">
    <source>
        <dbReference type="ARBA" id="ARBA00023136"/>
    </source>
</evidence>
<feature type="transmembrane region" description="Helical" evidence="10">
    <location>
        <begin position="112"/>
        <end position="133"/>
    </location>
</feature>
<evidence type="ECO:0000256" key="2">
    <source>
        <dbReference type="ARBA" id="ARBA00022448"/>
    </source>
</evidence>
<evidence type="ECO:0000256" key="6">
    <source>
        <dbReference type="ARBA" id="ARBA00023053"/>
    </source>
</evidence>
<dbReference type="STRING" id="765915.A0A1Y2I1S3"/>
<feature type="domain" description="Cation/H+ exchanger transmembrane" evidence="11">
    <location>
        <begin position="40"/>
        <end position="169"/>
    </location>
</feature>
<sequence>MASSSSSSGAPTFNGQPLPPPYHESPLDALALLSATLLGIYSTGLLFDRLCYAGLVAQLLVGALLGPPLLNIWPSDWLTTFRMLGDVGILLLVFSGGLAVDARLLRKHLAPAVATALLGGMLPIVFALMFFGACLQFPWIQAFTAGAALSSTSFGTTLVALGQADPNRIERRLRRFHGHSLEDFSNFVENQGADSSSDTQSMLGPLRTRVGTVLVAAAMLDDVVGLLLLSIITALAQSPEPTSIFTFETLGKPALASMAILTIPPLLAVYAVRPLARRCVPWVIRRVSADAVVYGLLAWMMLALGGLVAVSDVVGTTRVLGSFSAGLFVNLVGAPLSLKEESPAMASFLENVFNRSLGRVNHWLMLPLFFLSMGTPLPITHMFHWSILWQGLAYSLLMILAKALVGPIILHLFSTRGNSSSTAYRSPPALFLGLGLVARGEVGIIMAQVAHAASLAMSWGDILDTHTYLVVMWAILVCTMVGPVAFARYARLTWGEVVAHGEWGLAAANAEGRVMDGQDAVAWVECARPSMERVSKEGPVDMGAAEQVHVVVNDDAMMASAGSSRLSLHEHVAPVAIEMNGMSAVPK</sequence>
<dbReference type="EMBL" id="MCFL01000002">
    <property type="protein sequence ID" value="ORZ40805.1"/>
    <property type="molecule type" value="Genomic_DNA"/>
</dbReference>
<dbReference type="Proteomes" id="UP000193411">
    <property type="component" value="Unassembled WGS sequence"/>
</dbReference>
<dbReference type="Gene3D" id="1.20.1530.20">
    <property type="match status" value="2"/>
</dbReference>
<dbReference type="GO" id="GO:0015297">
    <property type="term" value="F:antiporter activity"/>
    <property type="evidence" value="ECO:0007669"/>
    <property type="project" value="UniProtKB-KW"/>
</dbReference>
<feature type="transmembrane region" description="Helical" evidence="10">
    <location>
        <begin position="470"/>
        <end position="490"/>
    </location>
</feature>
<feature type="transmembrane region" description="Helical" evidence="10">
    <location>
        <begin position="360"/>
        <end position="379"/>
    </location>
</feature>
<feature type="transmembrane region" description="Helical" evidence="10">
    <location>
        <begin position="54"/>
        <end position="73"/>
    </location>
</feature>
<proteinExistence type="predicted"/>
<feature type="transmembrane region" description="Helical" evidence="10">
    <location>
        <begin position="429"/>
        <end position="450"/>
    </location>
</feature>
<feature type="domain" description="Cation/H+ exchanger transmembrane" evidence="11">
    <location>
        <begin position="204"/>
        <end position="487"/>
    </location>
</feature>
<keyword evidence="4 10" id="KW-0812">Transmembrane</keyword>
<dbReference type="PANTHER" id="PTHR43562">
    <property type="entry name" value="NAPA-TYPE SODIUM/HYDROGEN ANTIPORTER"/>
    <property type="match status" value="1"/>
</dbReference>
<organism evidence="12 13">
    <name type="scientific">Catenaria anguillulae PL171</name>
    <dbReference type="NCBI Taxonomy" id="765915"/>
    <lineage>
        <taxon>Eukaryota</taxon>
        <taxon>Fungi</taxon>
        <taxon>Fungi incertae sedis</taxon>
        <taxon>Blastocladiomycota</taxon>
        <taxon>Blastocladiomycetes</taxon>
        <taxon>Blastocladiales</taxon>
        <taxon>Catenariaceae</taxon>
        <taxon>Catenaria</taxon>
    </lineage>
</organism>
<accession>A0A1Y2I1S3</accession>
<gene>
    <name evidence="12" type="ORF">BCR44DRAFT_1509204</name>
</gene>
<keyword evidence="7" id="KW-0406">Ion transport</keyword>
<evidence type="ECO:0000256" key="10">
    <source>
        <dbReference type="SAM" id="Phobius"/>
    </source>
</evidence>
<comment type="subcellular location">
    <subcellularLocation>
        <location evidence="1">Membrane</location>
        <topology evidence="1">Multi-pass membrane protein</topology>
    </subcellularLocation>
</comment>
<name>A0A1Y2I1S3_9FUNG</name>
<dbReference type="GO" id="GO:0006814">
    <property type="term" value="P:sodium ion transport"/>
    <property type="evidence" value="ECO:0007669"/>
    <property type="project" value="UniProtKB-KW"/>
</dbReference>
<evidence type="ECO:0000256" key="1">
    <source>
        <dbReference type="ARBA" id="ARBA00004141"/>
    </source>
</evidence>
<keyword evidence="9" id="KW-0739">Sodium transport</keyword>
<feature type="transmembrane region" description="Helical" evidence="10">
    <location>
        <begin position="139"/>
        <end position="162"/>
    </location>
</feature>
<evidence type="ECO:0000256" key="4">
    <source>
        <dbReference type="ARBA" id="ARBA00022692"/>
    </source>
</evidence>
<dbReference type="PANTHER" id="PTHR43562:SF3">
    <property type="entry name" value="SODIUM ION_PROTON EXCHANGER (EUROFUNG)"/>
    <property type="match status" value="1"/>
</dbReference>
<dbReference type="GO" id="GO:1902600">
    <property type="term" value="P:proton transmembrane transport"/>
    <property type="evidence" value="ECO:0007669"/>
    <property type="project" value="InterPro"/>
</dbReference>
<evidence type="ECO:0000256" key="5">
    <source>
        <dbReference type="ARBA" id="ARBA00022989"/>
    </source>
</evidence>
<evidence type="ECO:0000313" key="13">
    <source>
        <dbReference type="Proteomes" id="UP000193411"/>
    </source>
</evidence>
<comment type="caution">
    <text evidence="12">The sequence shown here is derived from an EMBL/GenBank/DDBJ whole genome shotgun (WGS) entry which is preliminary data.</text>
</comment>